<sequence length="261" mass="30388">MGSSQWEEVRRSQDQAYGQGVIRRKNTDPSFVAALQSWIKNWKDKKRVLIAEPSVGMVDYQAHDACWALAFEMARYETRSNYKFFKLGIGRMLPAYAREKFGECAVDYDFDYIFYMDDDHIWPKNIFELLEKHIDKYDIVAPLCVQRLKPYKPVIYDAEYKQDGDKIWYNNNFREGIKKGDFVTGASSIGMGAAIIKVDLLRRMEQPWFFSMQPVGEDLVFTLKATTKYGAKILVDTNIEAPHLCDRQAVGWEDHVRECKS</sequence>
<evidence type="ECO:0008006" key="2">
    <source>
        <dbReference type="Google" id="ProtNLM"/>
    </source>
</evidence>
<dbReference type="AlphaFoldDB" id="A0A0F9M8V2"/>
<dbReference type="InterPro" id="IPR029044">
    <property type="entry name" value="Nucleotide-diphossugar_trans"/>
</dbReference>
<gene>
    <name evidence="1" type="ORF">LCGC14_1413660</name>
</gene>
<protein>
    <recommendedName>
        <fullName evidence="2">Glycosyltransferase 2-like domain-containing protein</fullName>
    </recommendedName>
</protein>
<comment type="caution">
    <text evidence="1">The sequence shown here is derived from an EMBL/GenBank/DDBJ whole genome shotgun (WGS) entry which is preliminary data.</text>
</comment>
<name>A0A0F9M8V2_9ZZZZ</name>
<evidence type="ECO:0000313" key="1">
    <source>
        <dbReference type="EMBL" id="KKM73120.1"/>
    </source>
</evidence>
<accession>A0A0F9M8V2</accession>
<dbReference type="EMBL" id="LAZR01009356">
    <property type="protein sequence ID" value="KKM73120.1"/>
    <property type="molecule type" value="Genomic_DNA"/>
</dbReference>
<proteinExistence type="predicted"/>
<dbReference type="Gene3D" id="3.90.550.40">
    <property type="match status" value="1"/>
</dbReference>
<dbReference type="SUPFAM" id="SSF53448">
    <property type="entry name" value="Nucleotide-diphospho-sugar transferases"/>
    <property type="match status" value="1"/>
</dbReference>
<reference evidence="1" key="1">
    <citation type="journal article" date="2015" name="Nature">
        <title>Complex archaea that bridge the gap between prokaryotes and eukaryotes.</title>
        <authorList>
            <person name="Spang A."/>
            <person name="Saw J.H."/>
            <person name="Jorgensen S.L."/>
            <person name="Zaremba-Niedzwiedzka K."/>
            <person name="Martijn J."/>
            <person name="Lind A.E."/>
            <person name="van Eijk R."/>
            <person name="Schleper C."/>
            <person name="Guy L."/>
            <person name="Ettema T.J."/>
        </authorList>
    </citation>
    <scope>NUCLEOTIDE SEQUENCE</scope>
</reference>
<organism evidence="1">
    <name type="scientific">marine sediment metagenome</name>
    <dbReference type="NCBI Taxonomy" id="412755"/>
    <lineage>
        <taxon>unclassified sequences</taxon>
        <taxon>metagenomes</taxon>
        <taxon>ecological metagenomes</taxon>
    </lineage>
</organism>